<organism evidence="1 2">
    <name type="scientific">Pelobates cultripes</name>
    <name type="common">Western spadefoot toad</name>
    <dbReference type="NCBI Taxonomy" id="61616"/>
    <lineage>
        <taxon>Eukaryota</taxon>
        <taxon>Metazoa</taxon>
        <taxon>Chordata</taxon>
        <taxon>Craniata</taxon>
        <taxon>Vertebrata</taxon>
        <taxon>Euteleostomi</taxon>
        <taxon>Amphibia</taxon>
        <taxon>Batrachia</taxon>
        <taxon>Anura</taxon>
        <taxon>Pelobatoidea</taxon>
        <taxon>Pelobatidae</taxon>
        <taxon>Pelobates</taxon>
    </lineage>
</organism>
<gene>
    <name evidence="1" type="ORF">PECUL_23A058451</name>
</gene>
<reference evidence="1" key="1">
    <citation type="submission" date="2022-03" db="EMBL/GenBank/DDBJ databases">
        <authorList>
            <person name="Alioto T."/>
            <person name="Alioto T."/>
            <person name="Gomez Garrido J."/>
        </authorList>
    </citation>
    <scope>NUCLEOTIDE SEQUENCE</scope>
</reference>
<dbReference type="AlphaFoldDB" id="A0AAD1TDI7"/>
<evidence type="ECO:0000313" key="2">
    <source>
        <dbReference type="Proteomes" id="UP001295444"/>
    </source>
</evidence>
<accession>A0AAD1TDI7</accession>
<keyword evidence="2" id="KW-1185">Reference proteome</keyword>
<proteinExistence type="predicted"/>
<name>A0AAD1TDI7_PELCU</name>
<sequence>MATVRDKTIFSFESAHLTFYQDLSMSMLQWRTVIPLTNQLRSAVLSLTVLKDGSNIQMTSMSEATTFLQALRLPSHTDLFIIDCFSLWDPERTASFIPRSNRGSAVVT</sequence>
<evidence type="ECO:0000313" key="1">
    <source>
        <dbReference type="EMBL" id="CAH2322482.1"/>
    </source>
</evidence>
<dbReference type="Proteomes" id="UP001295444">
    <property type="component" value="Chromosome 11"/>
</dbReference>
<protein>
    <submittedName>
        <fullName evidence="1">Uncharacterized protein</fullName>
    </submittedName>
</protein>
<dbReference type="EMBL" id="OW240922">
    <property type="protein sequence ID" value="CAH2322482.1"/>
    <property type="molecule type" value="Genomic_DNA"/>
</dbReference>